<organism evidence="1">
    <name type="scientific">Centroceras clavulatum</name>
    <dbReference type="NCBI Taxonomy" id="159503"/>
    <lineage>
        <taxon>Eukaryota</taxon>
        <taxon>Rhodophyta</taxon>
        <taxon>Florideophyceae</taxon>
        <taxon>Rhodymeniophycidae</taxon>
        <taxon>Ceramiales</taxon>
        <taxon>Ceramiaceae</taxon>
        <taxon>Centroceras</taxon>
    </lineage>
</organism>
<gene>
    <name evidence="1" type="primary">ycf37</name>
</gene>
<dbReference type="EMBL" id="MK814617">
    <property type="protein sequence ID" value="QCI05126.1"/>
    <property type="molecule type" value="Genomic_DNA"/>
</dbReference>
<geneLocation type="plastid" evidence="1"/>
<dbReference type="InterPro" id="IPR011990">
    <property type="entry name" value="TPR-like_helical_dom_sf"/>
</dbReference>
<evidence type="ECO:0000313" key="1">
    <source>
        <dbReference type="EMBL" id="QCI05126.1"/>
    </source>
</evidence>
<dbReference type="Gene3D" id="1.25.40.10">
    <property type="entry name" value="Tetratricopeptide repeat domain"/>
    <property type="match status" value="1"/>
</dbReference>
<name>A0A4D6WNZ4_9FLOR</name>
<dbReference type="SUPFAM" id="SSF48452">
    <property type="entry name" value="TPR-like"/>
    <property type="match status" value="1"/>
</dbReference>
<protein>
    <recommendedName>
        <fullName evidence="2">Tetratricopeptide repeat protein</fullName>
    </recommendedName>
</protein>
<proteinExistence type="predicted"/>
<keyword evidence="1" id="KW-0934">Plastid</keyword>
<reference evidence="1" key="2">
    <citation type="submission" date="2019-04" db="EMBL/GenBank/DDBJ databases">
        <authorList>
            <person name="Pasella M."/>
        </authorList>
    </citation>
    <scope>NUCLEOTIDE SEQUENCE</scope>
    <source>
        <strain evidence="1">HV6547_1</strain>
    </source>
</reference>
<sequence length="83" mass="10219">MLEYYKFYFSYQVDNLLGICYQKLSYYTIACYYYHKSLDYDENITVLQNLVVIYKKLKNYEMLEKIYTKIKIVDPNNKVLRHS</sequence>
<accession>A0A4D6WNZ4</accession>
<evidence type="ECO:0008006" key="2">
    <source>
        <dbReference type="Google" id="ProtNLM"/>
    </source>
</evidence>
<dbReference type="AlphaFoldDB" id="A0A4D6WNZ4"/>
<reference evidence="1" key="1">
    <citation type="journal article" date="2019" name="Mol. Phylogenet. Evol.">
        <title>Morphological evolution and classification of the red algal order Ceramiales inferred using plastid phylogenomics.</title>
        <authorList>
            <person name="Diaz-Tapia P."/>
            <person name="Pasella M.M."/>
            <person name="Verbruggen H."/>
            <person name="Maggs C.A."/>
        </authorList>
    </citation>
    <scope>NUCLEOTIDE SEQUENCE</scope>
    <source>
        <strain evidence="1">HV6547_1</strain>
    </source>
</reference>